<dbReference type="Pfam" id="PF01514">
    <property type="entry name" value="YscJ_FliF"/>
    <property type="match status" value="1"/>
</dbReference>
<feature type="compositionally biased region" description="Basic and acidic residues" evidence="10">
    <location>
        <begin position="333"/>
        <end position="342"/>
    </location>
</feature>
<dbReference type="Gene3D" id="3.30.300.30">
    <property type="match status" value="1"/>
</dbReference>
<evidence type="ECO:0000256" key="2">
    <source>
        <dbReference type="ARBA" id="ARBA00004651"/>
    </source>
</evidence>
<evidence type="ECO:0000259" key="13">
    <source>
        <dbReference type="Pfam" id="PF08345"/>
    </source>
</evidence>
<dbReference type="GO" id="GO:0071973">
    <property type="term" value="P:bacterial-type flagellum-dependent cell motility"/>
    <property type="evidence" value="ECO:0007669"/>
    <property type="project" value="InterPro"/>
</dbReference>
<dbReference type="PIRSF" id="PIRSF004862">
    <property type="entry name" value="FliF"/>
    <property type="match status" value="1"/>
</dbReference>
<dbReference type="NCBIfam" id="TIGR00206">
    <property type="entry name" value="fliF"/>
    <property type="match status" value="1"/>
</dbReference>
<sequence>MGFWAQLTEQVKNLWRKFSLWQKIMLSGVGGIALIVIIVMSYYAQQPKMEPLFTNLDPRDASAITAKLKEQKVNYKLADDGKTILVPKEDKYQLRLDVAGKVNLGGVVGFESFNETRFGETENDKRVKFLVALQGELTRTIEELDEVDSAKVHIALPQPSLFIKDQKEATASVLLRLKPYAQLKPEQVKSILAFVSHSVEGLKPQNVTVMDVNGNLLSEGLADGPGANLSRISANQLAIKQQYEQDLARSIQSMLERMRGPGKAVVRVNVTMDFDQVEKRSETYGDAVLVSEHAKEESSKGRTNGTGGNPADANMGGPSYGNMGSSGDSEYQSSERTRNYEVSKTVETKVAATGKITKVSVSVLLDGEIPQQEQEQITNAVKMAAGVDLSRGDQVSVVALPFNNELSKKLEEEMALAEKAKQRNEYIKIALASLGALLTLGLIYFIGRNLARQKTQVPVSGFQQVAAMGDLEVDLSLSPEALEKKALRTQIEKLAQTNSEDVAQVLKTWLVEE</sequence>
<feature type="transmembrane region" description="Helical" evidence="11">
    <location>
        <begin position="24"/>
        <end position="44"/>
    </location>
</feature>
<gene>
    <name evidence="14" type="primary">fliF</name>
    <name evidence="14" type="ORF">BR63_05270</name>
</gene>
<feature type="domain" description="Flagellar M-ring C-terminal" evidence="13">
    <location>
        <begin position="255"/>
        <end position="402"/>
    </location>
</feature>
<keyword evidence="15" id="KW-1185">Reference proteome</keyword>
<name>A0A7G6E120_THEFR</name>
<evidence type="ECO:0000313" key="14">
    <source>
        <dbReference type="EMBL" id="QNB45774.1"/>
    </source>
</evidence>
<evidence type="ECO:0000256" key="1">
    <source>
        <dbReference type="ARBA" id="ARBA00004117"/>
    </source>
</evidence>
<dbReference type="GO" id="GO:0009431">
    <property type="term" value="C:bacterial-type flagellum basal body, MS ring"/>
    <property type="evidence" value="ECO:0007669"/>
    <property type="project" value="InterPro"/>
</dbReference>
<dbReference type="InterPro" id="IPR013556">
    <property type="entry name" value="Flag_M-ring_C"/>
</dbReference>
<dbReference type="GO" id="GO:0005886">
    <property type="term" value="C:plasma membrane"/>
    <property type="evidence" value="ECO:0007669"/>
    <property type="project" value="UniProtKB-SubCell"/>
</dbReference>
<dbReference type="OrthoDB" id="9807026at2"/>
<dbReference type="KEGG" id="tfr:BR63_05270"/>
<evidence type="ECO:0000259" key="12">
    <source>
        <dbReference type="Pfam" id="PF01514"/>
    </source>
</evidence>
<comment type="function">
    <text evidence="9">The M ring may be actively involved in energy transduction.</text>
</comment>
<dbReference type="InterPro" id="IPR006182">
    <property type="entry name" value="FliF_N_dom"/>
</dbReference>
<reference evidence="14 15" key="1">
    <citation type="journal article" date="2019" name="Front. Microbiol.">
        <title>Thermoanaerosceptrum fracticalcis gen. nov. sp. nov., a Novel Fumarate-Fermenting Microorganism From a Deep Fractured Carbonate Aquifer of the US Great Basin.</title>
        <authorList>
            <person name="Hamilton-Brehm S.D."/>
            <person name="Stewart L.E."/>
            <person name="Zavarin M."/>
            <person name="Caldwell M."/>
            <person name="Lawson P.A."/>
            <person name="Onstott T.C."/>
            <person name="Grzymski J."/>
            <person name="Neveux I."/>
            <person name="Lollar B.S."/>
            <person name="Russell C.E."/>
            <person name="Moser D.P."/>
        </authorList>
    </citation>
    <scope>NUCLEOTIDE SEQUENCE [LARGE SCALE GENOMIC DNA]</scope>
    <source>
        <strain evidence="14 15">DRI-13</strain>
    </source>
</reference>
<dbReference type="GO" id="GO:0003774">
    <property type="term" value="F:cytoskeletal motor activity"/>
    <property type="evidence" value="ECO:0007669"/>
    <property type="project" value="InterPro"/>
</dbReference>
<accession>A0A7G6E120</accession>
<organism evidence="14 15">
    <name type="scientific">Thermanaerosceptrum fracticalcis</name>
    <dbReference type="NCBI Taxonomy" id="1712410"/>
    <lineage>
        <taxon>Bacteria</taxon>
        <taxon>Bacillati</taxon>
        <taxon>Bacillota</taxon>
        <taxon>Clostridia</taxon>
        <taxon>Eubacteriales</taxon>
        <taxon>Peptococcaceae</taxon>
        <taxon>Thermanaerosceptrum</taxon>
    </lineage>
</organism>
<keyword evidence="8 9" id="KW-0975">Bacterial flagellum</keyword>
<dbReference type="InterPro" id="IPR043427">
    <property type="entry name" value="YscJ/FliF"/>
</dbReference>
<protein>
    <recommendedName>
        <fullName evidence="9">Flagellar M-ring protein</fullName>
    </recommendedName>
</protein>
<feature type="transmembrane region" description="Helical" evidence="11">
    <location>
        <begin position="426"/>
        <end position="446"/>
    </location>
</feature>
<keyword evidence="14" id="KW-0282">Flagellum</keyword>
<feature type="region of interest" description="Disordered" evidence="10">
    <location>
        <begin position="290"/>
        <end position="342"/>
    </location>
</feature>
<dbReference type="PRINTS" id="PR01009">
    <property type="entry name" value="FLGMRINGFLIF"/>
</dbReference>
<dbReference type="EMBL" id="CP045798">
    <property type="protein sequence ID" value="QNB45774.1"/>
    <property type="molecule type" value="Genomic_DNA"/>
</dbReference>
<comment type="similarity">
    <text evidence="3 9">Belongs to the FliF family.</text>
</comment>
<evidence type="ECO:0000256" key="8">
    <source>
        <dbReference type="ARBA" id="ARBA00023143"/>
    </source>
</evidence>
<evidence type="ECO:0000256" key="9">
    <source>
        <dbReference type="PIRNR" id="PIRNR004862"/>
    </source>
</evidence>
<keyword evidence="14" id="KW-0969">Cilium</keyword>
<proteinExistence type="inferred from homology"/>
<feature type="domain" description="Flagellar M-ring N-terminal" evidence="12">
    <location>
        <begin position="45"/>
        <end position="218"/>
    </location>
</feature>
<keyword evidence="5 11" id="KW-0812">Transmembrane</keyword>
<evidence type="ECO:0000256" key="10">
    <source>
        <dbReference type="SAM" id="MobiDB-lite"/>
    </source>
</evidence>
<evidence type="ECO:0000256" key="6">
    <source>
        <dbReference type="ARBA" id="ARBA00022989"/>
    </source>
</evidence>
<dbReference type="AlphaFoldDB" id="A0A7G6E120"/>
<dbReference type="RefSeq" id="WP_034419699.1">
    <property type="nucleotide sequence ID" value="NZ_CP045798.1"/>
</dbReference>
<dbReference type="PANTHER" id="PTHR30046">
    <property type="entry name" value="FLAGELLAR M-RING PROTEIN"/>
    <property type="match status" value="1"/>
</dbReference>
<evidence type="ECO:0000256" key="4">
    <source>
        <dbReference type="ARBA" id="ARBA00022475"/>
    </source>
</evidence>
<dbReference type="PANTHER" id="PTHR30046:SF0">
    <property type="entry name" value="FLAGELLAR M-RING PROTEIN"/>
    <property type="match status" value="1"/>
</dbReference>
<evidence type="ECO:0000256" key="7">
    <source>
        <dbReference type="ARBA" id="ARBA00023136"/>
    </source>
</evidence>
<dbReference type="Proteomes" id="UP000515847">
    <property type="component" value="Chromosome"/>
</dbReference>
<keyword evidence="6 11" id="KW-1133">Transmembrane helix</keyword>
<evidence type="ECO:0000256" key="3">
    <source>
        <dbReference type="ARBA" id="ARBA00007971"/>
    </source>
</evidence>
<keyword evidence="14" id="KW-0966">Cell projection</keyword>
<keyword evidence="4" id="KW-1003">Cell membrane</keyword>
<dbReference type="InterPro" id="IPR045851">
    <property type="entry name" value="AMP-bd_C_sf"/>
</dbReference>
<feature type="compositionally biased region" description="Polar residues" evidence="10">
    <location>
        <begin position="322"/>
        <end position="332"/>
    </location>
</feature>
<comment type="subcellular location">
    <subcellularLocation>
        <location evidence="1 9">Bacterial flagellum basal body</location>
    </subcellularLocation>
    <subcellularLocation>
        <location evidence="2">Cell membrane</location>
        <topology evidence="2">Multi-pass membrane protein</topology>
    </subcellularLocation>
</comment>
<dbReference type="Pfam" id="PF08345">
    <property type="entry name" value="YscJ_FliF_C"/>
    <property type="match status" value="1"/>
</dbReference>
<evidence type="ECO:0000256" key="11">
    <source>
        <dbReference type="SAM" id="Phobius"/>
    </source>
</evidence>
<evidence type="ECO:0000256" key="5">
    <source>
        <dbReference type="ARBA" id="ARBA00022692"/>
    </source>
</evidence>
<evidence type="ECO:0000313" key="15">
    <source>
        <dbReference type="Proteomes" id="UP000515847"/>
    </source>
</evidence>
<dbReference type="InterPro" id="IPR000067">
    <property type="entry name" value="FlgMring_FliF"/>
</dbReference>
<keyword evidence="7 11" id="KW-0472">Membrane</keyword>